<evidence type="ECO:0000313" key="4">
    <source>
        <dbReference type="Proteomes" id="UP000006727"/>
    </source>
</evidence>
<reference evidence="2 4" key="1">
    <citation type="journal article" date="2008" name="Science">
        <title>The Physcomitrella genome reveals evolutionary insights into the conquest of land by plants.</title>
        <authorList>
            <person name="Rensing S."/>
            <person name="Lang D."/>
            <person name="Zimmer A."/>
            <person name="Terry A."/>
            <person name="Salamov A."/>
            <person name="Shapiro H."/>
            <person name="Nishiyama T."/>
            <person name="Perroud P.-F."/>
            <person name="Lindquist E."/>
            <person name="Kamisugi Y."/>
            <person name="Tanahashi T."/>
            <person name="Sakakibara K."/>
            <person name="Fujita T."/>
            <person name="Oishi K."/>
            <person name="Shin-I T."/>
            <person name="Kuroki Y."/>
            <person name="Toyoda A."/>
            <person name="Suzuki Y."/>
            <person name="Hashimoto A."/>
            <person name="Yamaguchi K."/>
            <person name="Sugano A."/>
            <person name="Kohara Y."/>
            <person name="Fujiyama A."/>
            <person name="Anterola A."/>
            <person name="Aoki S."/>
            <person name="Ashton N."/>
            <person name="Barbazuk W.B."/>
            <person name="Barker E."/>
            <person name="Bennetzen J."/>
            <person name="Bezanilla M."/>
            <person name="Blankenship R."/>
            <person name="Cho S.H."/>
            <person name="Dutcher S."/>
            <person name="Estelle M."/>
            <person name="Fawcett J.A."/>
            <person name="Gundlach H."/>
            <person name="Hanada K."/>
            <person name="Heyl A."/>
            <person name="Hicks K.A."/>
            <person name="Hugh J."/>
            <person name="Lohr M."/>
            <person name="Mayer K."/>
            <person name="Melkozernov A."/>
            <person name="Murata T."/>
            <person name="Nelson D."/>
            <person name="Pils B."/>
            <person name="Prigge M."/>
            <person name="Reiss B."/>
            <person name="Renner T."/>
            <person name="Rombauts S."/>
            <person name="Rushton P."/>
            <person name="Sanderfoot A."/>
            <person name="Schween G."/>
            <person name="Shiu S.-H."/>
            <person name="Stueber K."/>
            <person name="Theodoulou F.L."/>
            <person name="Tu H."/>
            <person name="Van de Peer Y."/>
            <person name="Verrier P.J."/>
            <person name="Waters E."/>
            <person name="Wood A."/>
            <person name="Yang L."/>
            <person name="Cove D."/>
            <person name="Cuming A."/>
            <person name="Hasebe M."/>
            <person name="Lucas S."/>
            <person name="Mishler D.B."/>
            <person name="Reski R."/>
            <person name="Grigoriev I."/>
            <person name="Quatrano R.S."/>
            <person name="Boore J.L."/>
        </authorList>
    </citation>
    <scope>NUCLEOTIDE SEQUENCE [LARGE SCALE GENOMIC DNA]</scope>
    <source>
        <strain evidence="3 4">cv. Gransden 2004</strain>
    </source>
</reference>
<dbReference type="EMBL" id="ABEU02000022">
    <property type="protein sequence ID" value="PNR30916.1"/>
    <property type="molecule type" value="Genomic_DNA"/>
</dbReference>
<dbReference type="EnsemblPlants" id="Pp3c22_16770V3.2">
    <property type="protein sequence ID" value="Pp3c22_16770V3.2"/>
    <property type="gene ID" value="Pp3c22_16770"/>
</dbReference>
<dbReference type="Proteomes" id="UP000006727">
    <property type="component" value="Chromosome 22"/>
</dbReference>
<dbReference type="Gramene" id="Pp3c22_16770V3.2">
    <property type="protein sequence ID" value="Pp3c22_16770V3.2"/>
    <property type="gene ID" value="Pp3c22_16770"/>
</dbReference>
<feature type="compositionally biased region" description="Basic and acidic residues" evidence="1">
    <location>
        <begin position="600"/>
        <end position="620"/>
    </location>
</feature>
<feature type="region of interest" description="Disordered" evidence="1">
    <location>
        <begin position="108"/>
        <end position="127"/>
    </location>
</feature>
<dbReference type="PaxDb" id="3218-PP1S71_12V6.1"/>
<evidence type="ECO:0000256" key="1">
    <source>
        <dbReference type="SAM" id="MobiDB-lite"/>
    </source>
</evidence>
<reference evidence="3" key="3">
    <citation type="submission" date="2020-12" db="UniProtKB">
        <authorList>
            <consortium name="EnsemblPlants"/>
        </authorList>
    </citation>
    <scope>IDENTIFICATION</scope>
</reference>
<proteinExistence type="predicted"/>
<feature type="region of interest" description="Disordered" evidence="1">
    <location>
        <begin position="595"/>
        <end position="631"/>
    </location>
</feature>
<feature type="region of interest" description="Disordered" evidence="1">
    <location>
        <begin position="136"/>
        <end position="225"/>
    </location>
</feature>
<reference evidence="2 4" key="2">
    <citation type="journal article" date="2018" name="Plant J.">
        <title>The Physcomitrella patens chromosome-scale assembly reveals moss genome structure and evolution.</title>
        <authorList>
            <person name="Lang D."/>
            <person name="Ullrich K.K."/>
            <person name="Murat F."/>
            <person name="Fuchs J."/>
            <person name="Jenkins J."/>
            <person name="Haas F.B."/>
            <person name="Piednoel M."/>
            <person name="Gundlach H."/>
            <person name="Van Bel M."/>
            <person name="Meyberg R."/>
            <person name="Vives C."/>
            <person name="Morata J."/>
            <person name="Symeonidi A."/>
            <person name="Hiss M."/>
            <person name="Muchero W."/>
            <person name="Kamisugi Y."/>
            <person name="Saleh O."/>
            <person name="Blanc G."/>
            <person name="Decker E.L."/>
            <person name="van Gessel N."/>
            <person name="Grimwood J."/>
            <person name="Hayes R.D."/>
            <person name="Graham S.W."/>
            <person name="Gunter L.E."/>
            <person name="McDaniel S.F."/>
            <person name="Hoernstein S.N.W."/>
            <person name="Larsson A."/>
            <person name="Li F.W."/>
            <person name="Perroud P.F."/>
            <person name="Phillips J."/>
            <person name="Ranjan P."/>
            <person name="Rokshar D.S."/>
            <person name="Rothfels C.J."/>
            <person name="Schneider L."/>
            <person name="Shu S."/>
            <person name="Stevenson D.W."/>
            <person name="Thummler F."/>
            <person name="Tillich M."/>
            <person name="Villarreal Aguilar J.C."/>
            <person name="Widiez T."/>
            <person name="Wong G.K."/>
            <person name="Wymore A."/>
            <person name="Zhang Y."/>
            <person name="Zimmer A.D."/>
            <person name="Quatrano R.S."/>
            <person name="Mayer K.F.X."/>
            <person name="Goodstein D."/>
            <person name="Casacuberta J.M."/>
            <person name="Vandepoele K."/>
            <person name="Reski R."/>
            <person name="Cuming A.C."/>
            <person name="Tuskan G.A."/>
            <person name="Maumus F."/>
            <person name="Salse J."/>
            <person name="Schmutz J."/>
            <person name="Rensing S.A."/>
        </authorList>
    </citation>
    <scope>NUCLEOTIDE SEQUENCE [LARGE SCALE GENOMIC DNA]</scope>
    <source>
        <strain evidence="3 4">cv. Gransden 2004</strain>
    </source>
</reference>
<keyword evidence="4" id="KW-1185">Reference proteome</keyword>
<name>A0A2K1INR0_PHYPA</name>
<evidence type="ECO:0000313" key="3">
    <source>
        <dbReference type="EnsemblPlants" id="Pp3c22_16770V3.1"/>
    </source>
</evidence>
<feature type="compositionally biased region" description="Polar residues" evidence="1">
    <location>
        <begin position="201"/>
        <end position="210"/>
    </location>
</feature>
<sequence>MIDMCRGKGSVMTKSEVNIRCFASGDHSWGTADIYSAALQKGINISYTEKKSSSNLSSRAAALQNDPISPYGAEEGDKAFSRIQEADDKCEKHEEVLKSPKSVSGRLIFMESPPCTPRPKAVDKQASMKMSRQYYEIGSNSSRRKVPSRAPSRSSAVDIECGKEDKQRCGRKRKEKSGAVHISKSRTLATNEVDSAKESTESSTSLASNCSDEEDHEGHANDEGVDVGQCIRHMVLQKYVMMPGKRKKMQSREKQPADMKQKERRVKTQASPAKAAFLAYDPSKNKFFTSKNLLPLSQENWPPSPNFQGPKEKQDQSKEPKNPRKSVSQSTAALQEEQSTVRPPEVTQSDQVITGKNAPTIALKKSWSAGDLHHSQWLGNICALKGHGITHTQTQDPEELIKHETRAVDFKMRSRKDAEISVGEILLPRTSDQSIFAVNHYCPPPIQDQSNYTNFCIRSVEATLTATAVDLLRTKTLTKATTQEETEIEFPCDFHSHASLQIARKTAPIEEVLVTNCGMGKAMVAPEYVLCQGCPVVEQGLSTPALLPGPVEILDVKCCKPGTNDTSLSPAVRTPYTVDGADNRVTHRIAMLKQANNGGKAEESRYSHERSEAKHREGAQESRGGSNPVKKVPAVVPYGSCEGDQVLSHVSVSGQPAFHTFLEQQEVILYSLHLLQKYVEP</sequence>
<dbReference type="EnsemblPlants" id="Pp3c22_16770V3.1">
    <property type="protein sequence ID" value="Pp3c22_16770V3.1"/>
    <property type="gene ID" value="Pp3c22_16770"/>
</dbReference>
<dbReference type="AlphaFoldDB" id="A0A2K1INR0"/>
<feature type="compositionally biased region" description="Basic and acidic residues" evidence="1">
    <location>
        <begin position="310"/>
        <end position="322"/>
    </location>
</feature>
<feature type="region of interest" description="Disordered" evidence="1">
    <location>
        <begin position="241"/>
        <end position="274"/>
    </location>
</feature>
<gene>
    <name evidence="2" type="ORF">PHYPA_027232</name>
</gene>
<evidence type="ECO:0000313" key="2">
    <source>
        <dbReference type="EMBL" id="PNR30916.1"/>
    </source>
</evidence>
<accession>A0A2K1INR0</accession>
<protein>
    <submittedName>
        <fullName evidence="2 3">Uncharacterized protein</fullName>
    </submittedName>
</protein>
<dbReference type="Gramene" id="Pp3c22_16770V3.1">
    <property type="protein sequence ID" value="Pp3c22_16770V3.1"/>
    <property type="gene ID" value="Pp3c22_16770"/>
</dbReference>
<feature type="compositionally biased region" description="Polar residues" evidence="1">
    <location>
        <begin position="325"/>
        <end position="353"/>
    </location>
</feature>
<feature type="region of interest" description="Disordered" evidence="1">
    <location>
        <begin position="295"/>
        <end position="353"/>
    </location>
</feature>
<organism evidence="2">
    <name type="scientific">Physcomitrium patens</name>
    <name type="common">Spreading-leaved earth moss</name>
    <name type="synonym">Physcomitrella patens</name>
    <dbReference type="NCBI Taxonomy" id="3218"/>
    <lineage>
        <taxon>Eukaryota</taxon>
        <taxon>Viridiplantae</taxon>
        <taxon>Streptophyta</taxon>
        <taxon>Embryophyta</taxon>
        <taxon>Bryophyta</taxon>
        <taxon>Bryophytina</taxon>
        <taxon>Bryopsida</taxon>
        <taxon>Funariidae</taxon>
        <taxon>Funariales</taxon>
        <taxon>Funariaceae</taxon>
        <taxon>Physcomitrium</taxon>
    </lineage>
</organism>
<dbReference type="InParanoid" id="A0A2K1INR0"/>
<feature type="compositionally biased region" description="Basic and acidic residues" evidence="1">
    <location>
        <begin position="250"/>
        <end position="261"/>
    </location>
</feature>